<dbReference type="Proteomes" id="UP001430172">
    <property type="component" value="Unassembled WGS sequence"/>
</dbReference>
<evidence type="ECO:0000313" key="2">
    <source>
        <dbReference type="Proteomes" id="UP001430172"/>
    </source>
</evidence>
<dbReference type="EMBL" id="JAFDVD010000021">
    <property type="protein sequence ID" value="MBM6402171.1"/>
    <property type="molecule type" value="Genomic_DNA"/>
</dbReference>
<evidence type="ECO:0000313" key="1">
    <source>
        <dbReference type="EMBL" id="MBM6402171.1"/>
    </source>
</evidence>
<proteinExistence type="predicted"/>
<gene>
    <name evidence="1" type="ORF">JQN70_17380</name>
</gene>
<comment type="caution">
    <text evidence="1">The sequence shown here is derived from an EMBL/GenBank/DDBJ whole genome shotgun (WGS) entry which is preliminary data.</text>
</comment>
<dbReference type="RefSeq" id="WP_204132636.1">
    <property type="nucleotide sequence ID" value="NZ_JAFDVD010000021.1"/>
</dbReference>
<keyword evidence="2" id="KW-1185">Reference proteome</keyword>
<name>A0ABS2CQL2_9MICO</name>
<sequence>MGAEPALRDEMDRAWCVSSLVLLGDRLLAEGYYDRAPVLEMVRHLRNGIAHGNRFTLRNPGELTKWPAHTRDAACQLSPPLEITPDLDGTEVLFEFMGPGDVLDLLISVSTHLSNFNESETVR</sequence>
<accession>A0ABS2CQL2</accession>
<reference evidence="1" key="1">
    <citation type="submission" date="2021-02" db="EMBL/GenBank/DDBJ databases">
        <title>Phycicoccus sp. MQZ13P-5T, whole genome shotgun sequence.</title>
        <authorList>
            <person name="Tuo L."/>
        </authorList>
    </citation>
    <scope>NUCLEOTIDE SEQUENCE</scope>
    <source>
        <strain evidence="1">MQZ13P-5</strain>
    </source>
</reference>
<evidence type="ECO:0008006" key="3">
    <source>
        <dbReference type="Google" id="ProtNLM"/>
    </source>
</evidence>
<organism evidence="1 2">
    <name type="scientific">Phycicoccus sonneratiae</name>
    <dbReference type="NCBI Taxonomy" id="2807628"/>
    <lineage>
        <taxon>Bacteria</taxon>
        <taxon>Bacillati</taxon>
        <taxon>Actinomycetota</taxon>
        <taxon>Actinomycetes</taxon>
        <taxon>Micrococcales</taxon>
        <taxon>Intrasporangiaceae</taxon>
        <taxon>Phycicoccus</taxon>
    </lineage>
</organism>
<protein>
    <recommendedName>
        <fullName evidence="3">pEK499-p136 HEPN domain-containing protein</fullName>
    </recommendedName>
</protein>